<evidence type="ECO:0000313" key="3">
    <source>
        <dbReference type="Proteomes" id="UP001230051"/>
    </source>
</evidence>
<dbReference type="GO" id="GO:0050333">
    <property type="term" value="F:thiamine triphosphate phosphatase activity"/>
    <property type="evidence" value="ECO:0007669"/>
    <property type="project" value="InterPro"/>
</dbReference>
<keyword evidence="3" id="KW-1185">Reference proteome</keyword>
<evidence type="ECO:0008006" key="4">
    <source>
        <dbReference type="Google" id="ProtNLM"/>
    </source>
</evidence>
<protein>
    <recommendedName>
        <fullName evidence="4">CYTH domain-containing protein</fullName>
    </recommendedName>
</protein>
<evidence type="ECO:0000256" key="1">
    <source>
        <dbReference type="SAM" id="MobiDB-lite"/>
    </source>
</evidence>
<accession>A0AAD8FSM1</accession>
<dbReference type="GO" id="GO:0042357">
    <property type="term" value="P:thiamine diphosphate metabolic process"/>
    <property type="evidence" value="ECO:0007669"/>
    <property type="project" value="TreeGrafter"/>
</dbReference>
<dbReference type="EMBL" id="JAGXEW010000029">
    <property type="protein sequence ID" value="KAK1155835.1"/>
    <property type="molecule type" value="Genomic_DNA"/>
</dbReference>
<proteinExistence type="predicted"/>
<feature type="compositionally biased region" description="Polar residues" evidence="1">
    <location>
        <begin position="90"/>
        <end position="102"/>
    </location>
</feature>
<dbReference type="GO" id="GO:0000287">
    <property type="term" value="F:magnesium ion binding"/>
    <property type="evidence" value="ECO:0007669"/>
    <property type="project" value="TreeGrafter"/>
</dbReference>
<reference evidence="2" key="1">
    <citation type="submission" date="2022-02" db="EMBL/GenBank/DDBJ databases">
        <title>Atlantic sturgeon de novo genome assembly.</title>
        <authorList>
            <person name="Stock M."/>
            <person name="Klopp C."/>
            <person name="Guiguen Y."/>
            <person name="Cabau C."/>
            <person name="Parinello H."/>
            <person name="Santidrian Yebra-Pimentel E."/>
            <person name="Kuhl H."/>
            <person name="Dirks R.P."/>
            <person name="Guessner J."/>
            <person name="Wuertz S."/>
            <person name="Du K."/>
            <person name="Schartl M."/>
        </authorList>
    </citation>
    <scope>NUCLEOTIDE SEQUENCE</scope>
    <source>
        <strain evidence="2">STURGEONOMICS-FGT-2020</strain>
        <tissue evidence="2">Whole blood</tissue>
    </source>
</reference>
<dbReference type="InterPro" id="IPR039582">
    <property type="entry name" value="THTPA"/>
</dbReference>
<dbReference type="PANTHER" id="PTHR14586:SF1">
    <property type="entry name" value="THIAMINE-TRIPHOSPHATASE"/>
    <property type="match status" value="1"/>
</dbReference>
<dbReference type="AlphaFoldDB" id="A0AAD8FSM1"/>
<evidence type="ECO:0000313" key="2">
    <source>
        <dbReference type="EMBL" id="KAK1155835.1"/>
    </source>
</evidence>
<feature type="region of interest" description="Disordered" evidence="1">
    <location>
        <begin position="90"/>
        <end position="150"/>
    </location>
</feature>
<gene>
    <name evidence="2" type="ORF">AOXY_G26680</name>
</gene>
<comment type="caution">
    <text evidence="2">The sequence shown here is derived from an EMBL/GenBank/DDBJ whole genome shotgun (WGS) entry which is preliminary data.</text>
</comment>
<dbReference type="SUPFAM" id="SSF55154">
    <property type="entry name" value="CYTH-like phosphatases"/>
    <property type="match status" value="1"/>
</dbReference>
<sequence length="273" mass="30558">MPLQRVKMEPQEEAEESPSFRVNVELRYRLGEHSQARLRQLGALCVDEVTIKDQYYDDESFTLAANQVWLSKRNRHWHLILGQRECFNQAHGQAQRESQASPPESAGNLKTNGAGGKANQEIKGDISSKTREGQQKMKVSSSDHLTSGSLTSSAPGLDIDLSYCELTADREIIERLAQCLQIALTAEERRNMTMEAFLKLAGIHHYGSWNVTKKITYKLGETCGVVIERDESSPPRQAAVLTMEADVLNIISELEKMERIATELELEPASSAK</sequence>
<dbReference type="Gene3D" id="2.40.320.10">
    <property type="entry name" value="Hypothetical Protein Pfu-838710-001"/>
    <property type="match status" value="1"/>
</dbReference>
<dbReference type="PANTHER" id="PTHR14586">
    <property type="entry name" value="THIAMINE-TRIPHOSPHATASE"/>
    <property type="match status" value="1"/>
</dbReference>
<feature type="compositionally biased region" description="Polar residues" evidence="1">
    <location>
        <begin position="137"/>
        <end position="150"/>
    </location>
</feature>
<name>A0AAD8FSM1_ACIOX</name>
<dbReference type="Proteomes" id="UP001230051">
    <property type="component" value="Unassembled WGS sequence"/>
</dbReference>
<dbReference type="InterPro" id="IPR033469">
    <property type="entry name" value="CYTH-like_dom_sf"/>
</dbReference>
<feature type="compositionally biased region" description="Basic and acidic residues" evidence="1">
    <location>
        <begin position="120"/>
        <end position="135"/>
    </location>
</feature>
<organism evidence="2 3">
    <name type="scientific">Acipenser oxyrinchus oxyrinchus</name>
    <dbReference type="NCBI Taxonomy" id="40147"/>
    <lineage>
        <taxon>Eukaryota</taxon>
        <taxon>Metazoa</taxon>
        <taxon>Chordata</taxon>
        <taxon>Craniata</taxon>
        <taxon>Vertebrata</taxon>
        <taxon>Euteleostomi</taxon>
        <taxon>Actinopterygii</taxon>
        <taxon>Chondrostei</taxon>
        <taxon>Acipenseriformes</taxon>
        <taxon>Acipenseridae</taxon>
        <taxon>Acipenser</taxon>
    </lineage>
</organism>